<feature type="repeat" description="WD" evidence="3">
    <location>
        <begin position="904"/>
        <end position="943"/>
    </location>
</feature>
<dbReference type="PROSITE" id="PS00678">
    <property type="entry name" value="WD_REPEATS_1"/>
    <property type="match status" value="3"/>
</dbReference>
<feature type="repeat" description="WD" evidence="3">
    <location>
        <begin position="944"/>
        <end position="979"/>
    </location>
</feature>
<dbReference type="GO" id="GO:0007165">
    <property type="term" value="P:signal transduction"/>
    <property type="evidence" value="ECO:0007669"/>
    <property type="project" value="InterPro"/>
</dbReference>
<dbReference type="Gene3D" id="3.40.50.300">
    <property type="entry name" value="P-loop containing nucleotide triphosphate hydrolases"/>
    <property type="match status" value="1"/>
</dbReference>
<keyword evidence="2" id="KW-0677">Repeat</keyword>
<proteinExistence type="predicted"/>
<name>A0A2R5GZ78_9STRA</name>
<dbReference type="PROSITE" id="PS50104">
    <property type="entry name" value="TIR"/>
    <property type="match status" value="1"/>
</dbReference>
<evidence type="ECO:0000313" key="7">
    <source>
        <dbReference type="Proteomes" id="UP000241890"/>
    </source>
</evidence>
<dbReference type="InterPro" id="IPR058056">
    <property type="entry name" value="WH_TANC1/2"/>
</dbReference>
<evidence type="ECO:0000259" key="5">
    <source>
        <dbReference type="PROSITE" id="PS50104"/>
    </source>
</evidence>
<feature type="compositionally biased region" description="Basic and acidic residues" evidence="4">
    <location>
        <begin position="335"/>
        <end position="347"/>
    </location>
</feature>
<dbReference type="SUPFAM" id="SSF52200">
    <property type="entry name" value="Toll/Interleukin receptor TIR domain"/>
    <property type="match status" value="1"/>
</dbReference>
<dbReference type="InterPro" id="IPR036322">
    <property type="entry name" value="WD40_repeat_dom_sf"/>
</dbReference>
<evidence type="ECO:0000256" key="3">
    <source>
        <dbReference type="PROSITE-ProRule" id="PRU00221"/>
    </source>
</evidence>
<dbReference type="SMART" id="SM00564">
    <property type="entry name" value="PQQ"/>
    <property type="match status" value="3"/>
</dbReference>
<feature type="domain" description="TIR" evidence="5">
    <location>
        <begin position="101"/>
        <end position="236"/>
    </location>
</feature>
<feature type="non-terminal residue" evidence="6">
    <location>
        <position position="1"/>
    </location>
</feature>
<dbReference type="InterPro" id="IPR020472">
    <property type="entry name" value="WD40_PAC1"/>
</dbReference>
<dbReference type="InParanoid" id="A0A2R5GZ78"/>
<dbReference type="Gene3D" id="3.40.50.10140">
    <property type="entry name" value="Toll/interleukin-1 receptor homology (TIR) domain"/>
    <property type="match status" value="1"/>
</dbReference>
<protein>
    <submittedName>
        <fullName evidence="6">Guanine nucleotide-binding protein subunit beta-2-like 1</fullName>
    </submittedName>
</protein>
<dbReference type="InterPro" id="IPR018391">
    <property type="entry name" value="PQQ_b-propeller_rpt"/>
</dbReference>
<organism evidence="6 7">
    <name type="scientific">Hondaea fermentalgiana</name>
    <dbReference type="NCBI Taxonomy" id="2315210"/>
    <lineage>
        <taxon>Eukaryota</taxon>
        <taxon>Sar</taxon>
        <taxon>Stramenopiles</taxon>
        <taxon>Bigyra</taxon>
        <taxon>Labyrinthulomycetes</taxon>
        <taxon>Thraustochytrida</taxon>
        <taxon>Thraustochytriidae</taxon>
        <taxon>Hondaea</taxon>
    </lineage>
</organism>
<evidence type="ECO:0000256" key="2">
    <source>
        <dbReference type="ARBA" id="ARBA00022737"/>
    </source>
</evidence>
<dbReference type="Proteomes" id="UP000241890">
    <property type="component" value="Unassembled WGS sequence"/>
</dbReference>
<gene>
    <name evidence="6" type="ORF">FCC1311_113512</name>
</gene>
<dbReference type="PROSITE" id="PS50082">
    <property type="entry name" value="WD_REPEATS_2"/>
    <property type="match status" value="4"/>
</dbReference>
<dbReference type="InterPro" id="IPR027417">
    <property type="entry name" value="P-loop_NTPase"/>
</dbReference>
<dbReference type="PANTHER" id="PTHR22847">
    <property type="entry name" value="WD40 REPEAT PROTEIN"/>
    <property type="match status" value="1"/>
</dbReference>
<dbReference type="InterPro" id="IPR015943">
    <property type="entry name" value="WD40/YVTN_repeat-like_dom_sf"/>
</dbReference>
<evidence type="ECO:0000256" key="4">
    <source>
        <dbReference type="SAM" id="MobiDB-lite"/>
    </source>
</evidence>
<dbReference type="GO" id="GO:0005634">
    <property type="term" value="C:nucleus"/>
    <property type="evidence" value="ECO:0007669"/>
    <property type="project" value="TreeGrafter"/>
</dbReference>
<dbReference type="InterPro" id="IPR035897">
    <property type="entry name" value="Toll_tir_struct_dom_sf"/>
</dbReference>
<feature type="non-terminal residue" evidence="6">
    <location>
        <position position="979"/>
    </location>
</feature>
<dbReference type="Pfam" id="PF00400">
    <property type="entry name" value="WD40"/>
    <property type="match status" value="4"/>
</dbReference>
<dbReference type="Pfam" id="PF24883">
    <property type="entry name" value="NPHP3_N"/>
    <property type="match status" value="1"/>
</dbReference>
<keyword evidence="7" id="KW-1185">Reference proteome</keyword>
<dbReference type="AlphaFoldDB" id="A0A2R5GZ78"/>
<dbReference type="InterPro" id="IPR056884">
    <property type="entry name" value="NPHP3-like_N"/>
</dbReference>
<evidence type="ECO:0000313" key="6">
    <source>
        <dbReference type="EMBL" id="GBG35128.1"/>
    </source>
</evidence>
<dbReference type="OrthoDB" id="2325716at2759"/>
<feature type="region of interest" description="Disordered" evidence="4">
    <location>
        <begin position="332"/>
        <end position="354"/>
    </location>
</feature>
<dbReference type="PROSITE" id="PS50294">
    <property type="entry name" value="WD_REPEATS_REGION"/>
    <property type="match status" value="3"/>
</dbReference>
<feature type="repeat" description="WD" evidence="3">
    <location>
        <begin position="864"/>
        <end position="903"/>
    </location>
</feature>
<dbReference type="InterPro" id="IPR000157">
    <property type="entry name" value="TIR_dom"/>
</dbReference>
<dbReference type="InterPro" id="IPR001680">
    <property type="entry name" value="WD40_rpt"/>
</dbReference>
<dbReference type="PRINTS" id="PR00320">
    <property type="entry name" value="GPROTEINBRPT"/>
</dbReference>
<reference evidence="6 7" key="1">
    <citation type="submission" date="2017-12" db="EMBL/GenBank/DDBJ databases">
        <title>Sequencing, de novo assembly and annotation of complete genome of a new Thraustochytrid species, strain FCC1311.</title>
        <authorList>
            <person name="Sedici K."/>
            <person name="Godart F."/>
            <person name="Aiese Cigliano R."/>
            <person name="Sanseverino W."/>
            <person name="Barakat M."/>
            <person name="Ortet P."/>
            <person name="Marechal E."/>
            <person name="Cagnac O."/>
            <person name="Amato A."/>
        </authorList>
    </citation>
    <scope>NUCLEOTIDE SEQUENCE [LARGE SCALE GENOMIC DNA]</scope>
</reference>
<dbReference type="GO" id="GO:1990234">
    <property type="term" value="C:transferase complex"/>
    <property type="evidence" value="ECO:0007669"/>
    <property type="project" value="UniProtKB-ARBA"/>
</dbReference>
<dbReference type="Gene3D" id="2.130.10.10">
    <property type="entry name" value="YVTN repeat-like/Quinoprotein amine dehydrogenase"/>
    <property type="match status" value="1"/>
</dbReference>
<feature type="repeat" description="WD" evidence="3">
    <location>
        <begin position="824"/>
        <end position="863"/>
    </location>
</feature>
<keyword evidence="1 3" id="KW-0853">WD repeat</keyword>
<sequence length="979" mass="108699">TASHVAEAKEEAKVAKVAAMLVSAALQRNRPLVEVVACKLPHALVPVVVDKAMILQESWNSAISYRMADEVQFDFCEPERAIISHLLDQIQLKGSGKYLRKIYDAFISYDRDACDMAKEIAKRFKDQHDLKIWLNEEEVLRSADESVSQGIALSKVVLVLATEGYMDKVNRGDRREKCVRDFLDARENRADRIVVAALEPTMIDAVTQWKGQFQLALDKQSPDNLSTLSDEAITHLVGTIWSRIDFPEASSDLTPLMWSISYGLRPCSSEGYMKEKAESFTVGTRSWIIDELCDWYNKKQSAVFILVGDGGVGKSVIMAELCHRGGALETDEDVEKSKADESAEPRRKSSRVRSLWRRSKKERSPIFVAAYHFFRHDQVTTAAPKEALVSIAWQLCLSVPGFADALDSVNLGGIRDKPLADVFQTIIVYPANKLGPDQMRQVVVLDALDECSKSDDVLTKVIRTWKDVMPAWLSLVVSTRPEGEIQRGVTNNSLDSKVLELKDEQNFRDIEMHIEHLLCDMKDTVEQKDVASCARILSERSRGLFLWASFLPETLKRMHENKRGGVLTLQDISKEDAIPFGLGGMLKDYFERLHDNIGGHDAYQSLLNPVVAARDPLSVEQLAVILGKTKNETKKIIDNARNLLYQGGDGRVALIHKRMADWLVDVDQSGDLGVDVEDGHIALADFCGSSRDDVFSLRHAVFHLIKSGEHAEAFELLNDFAWVQSAISVGGDEAQRRATIGNLIRDCVELGIYFAPESDTPRFLSKAVHALSYDPNELASQVLARSGHDSTDHLALSLRTPDQAWLEPTRVTLAHPRDPLLHMLKEHAAFINSVAIQGDTIVSGSWYRTVRIWNATSGEEQHVLRGHSGHVWSVAIQGDTIVSGSSDKTVRIWNATSGEEQHLLKGHSGDVWSVAIQGDTIVSGSSDKTVRIWNATSGEEKHVLKGHSGPVYSVAIQGDTIVSGSSDKTVRIWNATSGE</sequence>
<accession>A0A2R5GZ78</accession>
<comment type="caution">
    <text evidence="6">The sequence shown here is derived from an EMBL/GenBank/DDBJ whole genome shotgun (WGS) entry which is preliminary data.</text>
</comment>
<dbReference type="InterPro" id="IPR019775">
    <property type="entry name" value="WD40_repeat_CS"/>
</dbReference>
<dbReference type="CDD" id="cd00200">
    <property type="entry name" value="WD40"/>
    <property type="match status" value="1"/>
</dbReference>
<dbReference type="EMBL" id="BEYU01000325">
    <property type="protein sequence ID" value="GBG35128.1"/>
    <property type="molecule type" value="Genomic_DNA"/>
</dbReference>
<evidence type="ECO:0000256" key="1">
    <source>
        <dbReference type="ARBA" id="ARBA00022574"/>
    </source>
</evidence>
<dbReference type="PANTHER" id="PTHR22847:SF637">
    <property type="entry name" value="WD REPEAT DOMAIN 5B"/>
    <property type="match status" value="1"/>
</dbReference>
<dbReference type="SUPFAM" id="SSF50978">
    <property type="entry name" value="WD40 repeat-like"/>
    <property type="match status" value="1"/>
</dbReference>
<dbReference type="Pfam" id="PF25521">
    <property type="entry name" value="WHD_TANC1"/>
    <property type="match status" value="1"/>
</dbReference>
<dbReference type="SMART" id="SM00320">
    <property type="entry name" value="WD40"/>
    <property type="match status" value="4"/>
</dbReference>